<dbReference type="AlphaFoldDB" id="A0AAN9A8X7"/>
<evidence type="ECO:0000313" key="4">
    <source>
        <dbReference type="Proteomes" id="UP001381693"/>
    </source>
</evidence>
<feature type="transmembrane region" description="Helical" evidence="2">
    <location>
        <begin position="39"/>
        <end position="59"/>
    </location>
</feature>
<dbReference type="Proteomes" id="UP001381693">
    <property type="component" value="Unassembled WGS sequence"/>
</dbReference>
<organism evidence="3 4">
    <name type="scientific">Halocaridina rubra</name>
    <name type="common">Hawaiian red shrimp</name>
    <dbReference type="NCBI Taxonomy" id="373956"/>
    <lineage>
        <taxon>Eukaryota</taxon>
        <taxon>Metazoa</taxon>
        <taxon>Ecdysozoa</taxon>
        <taxon>Arthropoda</taxon>
        <taxon>Crustacea</taxon>
        <taxon>Multicrustacea</taxon>
        <taxon>Malacostraca</taxon>
        <taxon>Eumalacostraca</taxon>
        <taxon>Eucarida</taxon>
        <taxon>Decapoda</taxon>
        <taxon>Pleocyemata</taxon>
        <taxon>Caridea</taxon>
        <taxon>Atyoidea</taxon>
        <taxon>Atyidae</taxon>
        <taxon>Halocaridina</taxon>
    </lineage>
</organism>
<feature type="compositionally biased region" description="Basic and acidic residues" evidence="1">
    <location>
        <begin position="248"/>
        <end position="279"/>
    </location>
</feature>
<gene>
    <name evidence="3" type="ORF">SK128_003555</name>
</gene>
<dbReference type="EMBL" id="JAXCGZ010011662">
    <property type="protein sequence ID" value="KAK7074332.1"/>
    <property type="molecule type" value="Genomic_DNA"/>
</dbReference>
<sequence>MLTGNSPRLIGQDLHQFWNLDTGRLMITLPRNIITYYNMMYLATTIILFASFFTPFGLFSRELSHQKQRLVNDTQKLKEFQEANRARRIAHRVLSRVNLERFVNYEEPKVEKGSLLKLVDEYPVLKKAAEFGDCLRSKFDPKRIKAILRESLVITPRQKTFAGVSLAIAVCVALVVSTYTWSTCRVTETRGNESVSGVQDVENVQDKTVKECSQSDEDDKEGEMENENDESEDKTESDSDESEDSETKEDVNEKNRKEENPEKRRLREALRNRLVDLKLRRNNQSEKQMNDQLQHIKNLRKGKRNQSDFNLPQPWAGR</sequence>
<feature type="compositionally biased region" description="Polar residues" evidence="1">
    <location>
        <begin position="285"/>
        <end position="295"/>
    </location>
</feature>
<name>A0AAN9A8X7_HALRR</name>
<evidence type="ECO:0000313" key="3">
    <source>
        <dbReference type="EMBL" id="KAK7074332.1"/>
    </source>
</evidence>
<reference evidence="3 4" key="1">
    <citation type="submission" date="2023-11" db="EMBL/GenBank/DDBJ databases">
        <title>Halocaridina rubra genome assembly.</title>
        <authorList>
            <person name="Smith C."/>
        </authorList>
    </citation>
    <scope>NUCLEOTIDE SEQUENCE [LARGE SCALE GENOMIC DNA]</scope>
    <source>
        <strain evidence="3">EP-1</strain>
        <tissue evidence="3">Whole</tissue>
    </source>
</reference>
<keyword evidence="2" id="KW-1133">Transmembrane helix</keyword>
<feature type="compositionally biased region" description="Acidic residues" evidence="1">
    <location>
        <begin position="214"/>
        <end position="247"/>
    </location>
</feature>
<feature type="transmembrane region" description="Helical" evidence="2">
    <location>
        <begin position="161"/>
        <end position="181"/>
    </location>
</feature>
<evidence type="ECO:0000256" key="2">
    <source>
        <dbReference type="SAM" id="Phobius"/>
    </source>
</evidence>
<proteinExistence type="predicted"/>
<protein>
    <submittedName>
        <fullName evidence="3">Uncharacterized protein</fullName>
    </submittedName>
</protein>
<keyword evidence="2" id="KW-0472">Membrane</keyword>
<keyword evidence="4" id="KW-1185">Reference proteome</keyword>
<keyword evidence="2" id="KW-0812">Transmembrane</keyword>
<feature type="region of interest" description="Disordered" evidence="1">
    <location>
        <begin position="192"/>
        <end position="318"/>
    </location>
</feature>
<comment type="caution">
    <text evidence="3">The sequence shown here is derived from an EMBL/GenBank/DDBJ whole genome shotgun (WGS) entry which is preliminary data.</text>
</comment>
<evidence type="ECO:0000256" key="1">
    <source>
        <dbReference type="SAM" id="MobiDB-lite"/>
    </source>
</evidence>
<accession>A0AAN9A8X7</accession>